<comment type="caution">
    <text evidence="1">The sequence shown here is derived from an EMBL/GenBank/DDBJ whole genome shotgun (WGS) entry which is preliminary data.</text>
</comment>
<gene>
    <name evidence="1" type="ORF">KUTeg_012685</name>
</gene>
<name>A0ABQ9F069_TEGGR</name>
<sequence length="120" mass="14120">MYVHPILLTGGMPMTEKNKFMFLQLLATSNVQSTRKEKNEQVKEIYQTIKPTSSKRKHELHNQISAVKWSVNKIKDSDNAKRFLYYTILIHTVCCRVYHHINFHSVNGFWVEIVMVPDNI</sequence>
<dbReference type="EMBL" id="JARBDR010000640">
    <property type="protein sequence ID" value="KAJ8310820.1"/>
    <property type="molecule type" value="Genomic_DNA"/>
</dbReference>
<reference evidence="1 2" key="1">
    <citation type="submission" date="2022-12" db="EMBL/GenBank/DDBJ databases">
        <title>Chromosome-level genome of Tegillarca granosa.</title>
        <authorList>
            <person name="Kim J."/>
        </authorList>
    </citation>
    <scope>NUCLEOTIDE SEQUENCE [LARGE SCALE GENOMIC DNA]</scope>
    <source>
        <strain evidence="1">Teg-2019</strain>
        <tissue evidence="1">Adductor muscle</tissue>
    </source>
</reference>
<dbReference type="Proteomes" id="UP001217089">
    <property type="component" value="Unassembled WGS sequence"/>
</dbReference>
<organism evidence="1 2">
    <name type="scientific">Tegillarca granosa</name>
    <name type="common">Malaysian cockle</name>
    <name type="synonym">Anadara granosa</name>
    <dbReference type="NCBI Taxonomy" id="220873"/>
    <lineage>
        <taxon>Eukaryota</taxon>
        <taxon>Metazoa</taxon>
        <taxon>Spiralia</taxon>
        <taxon>Lophotrochozoa</taxon>
        <taxon>Mollusca</taxon>
        <taxon>Bivalvia</taxon>
        <taxon>Autobranchia</taxon>
        <taxon>Pteriomorphia</taxon>
        <taxon>Arcoida</taxon>
        <taxon>Arcoidea</taxon>
        <taxon>Arcidae</taxon>
        <taxon>Tegillarca</taxon>
    </lineage>
</organism>
<protein>
    <submittedName>
        <fullName evidence="1">Uncharacterized protein</fullName>
    </submittedName>
</protein>
<evidence type="ECO:0000313" key="2">
    <source>
        <dbReference type="Proteomes" id="UP001217089"/>
    </source>
</evidence>
<accession>A0ABQ9F069</accession>
<proteinExistence type="predicted"/>
<evidence type="ECO:0000313" key="1">
    <source>
        <dbReference type="EMBL" id="KAJ8310820.1"/>
    </source>
</evidence>
<keyword evidence="2" id="KW-1185">Reference proteome</keyword>